<dbReference type="Pfam" id="PF01607">
    <property type="entry name" value="CBM_14"/>
    <property type="match status" value="2"/>
</dbReference>
<dbReference type="InterPro" id="IPR002557">
    <property type="entry name" value="Chitin-bd_dom"/>
</dbReference>
<feature type="compositionally biased region" description="Low complexity" evidence="1">
    <location>
        <begin position="1732"/>
        <end position="1746"/>
    </location>
</feature>
<name>A0ABM3N447_GALME</name>
<keyword evidence="2" id="KW-0732">Signal</keyword>
<dbReference type="RefSeq" id="XP_052758275.1">
    <property type="nucleotide sequence ID" value="XM_052902315.1"/>
</dbReference>
<evidence type="ECO:0000313" key="5">
    <source>
        <dbReference type="RefSeq" id="XP_052758275.1"/>
    </source>
</evidence>
<reference evidence="5" key="1">
    <citation type="submission" date="2025-08" db="UniProtKB">
        <authorList>
            <consortium name="RefSeq"/>
        </authorList>
    </citation>
    <scope>IDENTIFICATION</scope>
    <source>
        <tissue evidence="5">Whole larvae</tissue>
    </source>
</reference>
<evidence type="ECO:0000259" key="3">
    <source>
        <dbReference type="PROSITE" id="PS50940"/>
    </source>
</evidence>
<dbReference type="SUPFAM" id="SSF57625">
    <property type="entry name" value="Invertebrate chitin-binding proteins"/>
    <property type="match status" value="2"/>
</dbReference>
<keyword evidence="4" id="KW-1185">Reference proteome</keyword>
<gene>
    <name evidence="5" type="primary">LOC128202337</name>
</gene>
<dbReference type="Proteomes" id="UP001652740">
    <property type="component" value="Unplaced"/>
</dbReference>
<evidence type="ECO:0000313" key="4">
    <source>
        <dbReference type="Proteomes" id="UP001652740"/>
    </source>
</evidence>
<accession>A0ABM3N447</accession>
<organism evidence="4 5">
    <name type="scientific">Galleria mellonella</name>
    <name type="common">Greater wax moth</name>
    <dbReference type="NCBI Taxonomy" id="7137"/>
    <lineage>
        <taxon>Eukaryota</taxon>
        <taxon>Metazoa</taxon>
        <taxon>Ecdysozoa</taxon>
        <taxon>Arthropoda</taxon>
        <taxon>Hexapoda</taxon>
        <taxon>Insecta</taxon>
        <taxon>Pterygota</taxon>
        <taxon>Neoptera</taxon>
        <taxon>Endopterygota</taxon>
        <taxon>Lepidoptera</taxon>
        <taxon>Glossata</taxon>
        <taxon>Ditrysia</taxon>
        <taxon>Pyraloidea</taxon>
        <taxon>Pyralidae</taxon>
        <taxon>Galleriinae</taxon>
        <taxon>Galleria</taxon>
    </lineage>
</organism>
<feature type="domain" description="Chitin-binding type-2" evidence="3">
    <location>
        <begin position="2103"/>
        <end position="2159"/>
    </location>
</feature>
<dbReference type="PROSITE" id="PS50940">
    <property type="entry name" value="CHIT_BIND_II"/>
    <property type="match status" value="2"/>
</dbReference>
<feature type="signal peptide" evidence="2">
    <location>
        <begin position="1"/>
        <end position="21"/>
    </location>
</feature>
<evidence type="ECO:0000256" key="2">
    <source>
        <dbReference type="SAM" id="SignalP"/>
    </source>
</evidence>
<dbReference type="InterPro" id="IPR036508">
    <property type="entry name" value="Chitin-bd_dom_sf"/>
</dbReference>
<feature type="region of interest" description="Disordered" evidence="1">
    <location>
        <begin position="1732"/>
        <end position="1751"/>
    </location>
</feature>
<dbReference type="SMART" id="SM00494">
    <property type="entry name" value="ChtBD2"/>
    <property type="match status" value="3"/>
</dbReference>
<evidence type="ECO:0000256" key="1">
    <source>
        <dbReference type="SAM" id="MobiDB-lite"/>
    </source>
</evidence>
<feature type="domain" description="Chitin-binding type-2" evidence="3">
    <location>
        <begin position="1958"/>
        <end position="2014"/>
    </location>
</feature>
<dbReference type="Gene3D" id="2.170.140.10">
    <property type="entry name" value="Chitin binding domain"/>
    <property type="match status" value="2"/>
</dbReference>
<proteinExistence type="predicted"/>
<feature type="chain" id="PRO_5046490592" evidence="2">
    <location>
        <begin position="22"/>
        <end position="2159"/>
    </location>
</feature>
<dbReference type="GeneID" id="128202337"/>
<protein>
    <submittedName>
        <fullName evidence="5">Uncharacterized protein LOC128202337 isoform X1</fullName>
    </submittedName>
</protein>
<sequence>MNDLYGLLSLMLASFPLLTSADVDCGDKPFHCINSTHFNVCVDLGTGTLRTIDSVTIQCPDGTVCLETNFYECEFPVTSTPVLKTSEVTKVIDMFGAISTDKINISSSKHENSDSTYNTVATTTLSEVERIKDGRAASEITPQGDYTTTPYLIANKSLPVSNEANLKPFVNKAKQNITEGNIPKLPSDDIYSTTIVSNMLSEEFSTKYNQNITPLEENIIDDTINENSNDNVLTGIDTTVTYMPKVQNNNYLTDNYLNLFKNEFTVFNNSILSNAPPTEYLISNNTFNIDELHDKLISSFETESTDISLDMIADFIDDGILKNTGFSRDVKGDNDILISTANKVIVEIESLNTQPVQISSTYLSSTADYITENIPEFKQSLTGISSETHTLSIISHDITTESIDDIILTSTIDKIDSSTTKPSAQTLTTYKPSTVDFTTENIPEIKQSSTGFSSETLTSSIMSHDITTESIDDIILTSTIDKIDSLTTKSSAQTLTTYLPSTVDFITESIPENKQSSTGFSSETLTSSIIAHDLTTESIDDIILTSTIDKIDSLTTKSSAQTLTTYLPSTADFTTESIPEIKQSSTGFSSETLTSSIMSHDITTESIDDIILTSTIDKIDSSTTKPSAQTLTTYIPSTVDFTIESIPEIKQSSTGFSSETLTPSIISHDITTESIDDIILTSTIDKIDSSTTKPSAQMLTTYIPSTMDFTTESIPENKQRLTDFSSETLTSSKMSHDITTESIDDIILTSTIDKIDSSTTKPSAQTLTTYKPSTVDFTTESIPKIKQISTILSSETLTTSINSHDIMAESIDDIILTSTIDKLDSSTTKSSAQTLTTYLPSTADFTTESIPEIKQSSTGFSSETLTSLIISHDMTTESIDDIILTSTIDKIDSSTTKPSAQTLTTYLPSTADFTTESIPENKQSSTGFSSETLTSSIISHDVTTKSIDDIILTSTIDKIDSSTTKSSAQTLTTYLPSTADFPTESIPEIKQSSTGFSSETLTSSIISHDITTESIDDIILTSTIDKIDSSTTKPSAQTLTTYIPSTVDFTIESIPEIKQRLTDFSSETLTSSIISHDITTESIDDIILTSAIDKIDSSTTKPSAQTLTTYKPTTVNFTTESIPEIKQISTILSSETLTTSINSHDITAESIDDIILTSIIDKIDSSTTKPSAQTLTTYIPSTADFTTESIPKIKQSSTGFSSETLTSSIISHDITTESIDDIILTSTIDKIDSSTTKPSAQTLTTYIPSTVDFTTERIPEIIQSSTGISSETLTSSIISHDITTESIDDIILTSTIDKIDSSTTKPSAQTLTTYIPSTADFTTESIPEIKQSSTGFSSETLTSLIISHDITTESIDDIILTSTTDKIDSSTTKPSAQMLTTYIPSTMDFTTESIPENKQRSTGFSSETLTSSIIAHDLTTESIDDIILTSTIDKIDSSTTKSSAQTLTTYLPSTVNFTTESIPEIKQISTILSSETLTTSINSYGITAESIDDIILTSTIDKIDSSTTKPSAQTITTDFAFLVDYDTSAIIREITTGSINDNILTSNIDELDPLITEPFAQTPPAHLTSRKDIIIENISEISESLMSPAFETRDISKISRYTTAEFIEDITLTPTIDKVVGEIDSSTTESTAQILITDLSSTVDFITESIAEDTQSLSLSTLKSNISNNIDSSSEILNTIKNKSKSPFVEFEEPSSTGNIGTFDITYNNSESMLKTEGKTKSLPDILTDITRNSSTTSTSHSNESSVLKNNSKQGGIISLKTYSTENSRENTLDINNKQNTTTSYILKKDKSVHERLQFTSPLPHIETTTLDIPILTTNIGYPTTSLNNLLQQNINATQYNIQQSNISTFITDPNESRFFNSSEIDFKNEIKLENFTENLQITTENRLQVITNKSNITNNKETNILSQPLITIDNRKSQHNSQYDGLSNLNQHNFTQLVKPNMTEKPITSVYSVLKSNFSCRNRKNGKYGDNNDCSTFYICIGRQNPIKRKCPVNTVFSEIRKQCTNNLSHCIRNNTFRCLSEGRFSDIFKDKFYYICIKNNSSFIRYKFQCADGFHLNKTSVKCIKDIEISQSEDSLSKNSSEKSIFEANSSEKSDNYHSNKFECKEAGKFADPTNCRKYYECIKKKSRFRRKSKKCKKNKVFDRDKKTCVDNESYEC</sequence>